<dbReference type="AlphaFoldDB" id="A0A194ANS5"/>
<accession>A0A194ANS5</accession>
<dbReference type="EMBL" id="GELH01000125">
    <property type="protein sequence ID" value="JAS04147.1"/>
    <property type="molecule type" value="Transcribed_RNA"/>
</dbReference>
<name>A0A194ANS5_PINFU</name>
<sequence>MITTNQLESIKVGIAFFFFLHPNHGTNSSRVRPQTLASSQPCSVLHHSLHAPPIQKMMTSRQCLQARHKPCKPEGRG</sequence>
<proteinExistence type="predicted"/>
<reference evidence="1" key="1">
    <citation type="submission" date="2016-03" db="EMBL/GenBank/DDBJ databases">
        <authorList>
            <person name="Ploux O."/>
        </authorList>
    </citation>
    <scope>NUCLEOTIDE SEQUENCE</scope>
    <source>
        <tissue evidence="1">Mantle</tissue>
    </source>
</reference>
<protein>
    <submittedName>
        <fullName evidence="1">Uncharacterized protein</fullName>
    </submittedName>
</protein>
<dbReference type="EMBL" id="GELH01000126">
    <property type="protein sequence ID" value="JAS04146.1"/>
    <property type="molecule type" value="Transcribed_RNA"/>
</dbReference>
<organism evidence="1">
    <name type="scientific">Pinctada fucata</name>
    <name type="common">Akoya pearl oyster</name>
    <name type="synonym">Pinctada imbricata fucata</name>
    <dbReference type="NCBI Taxonomy" id="50426"/>
    <lineage>
        <taxon>Eukaryota</taxon>
        <taxon>Metazoa</taxon>
        <taxon>Spiralia</taxon>
        <taxon>Lophotrochozoa</taxon>
        <taxon>Mollusca</taxon>
        <taxon>Bivalvia</taxon>
        <taxon>Autobranchia</taxon>
        <taxon>Pteriomorphia</taxon>
        <taxon>Pterioida</taxon>
        <taxon>Pterioidea</taxon>
        <taxon>Pteriidae</taxon>
        <taxon>Pinctada</taxon>
    </lineage>
</organism>
<evidence type="ECO:0000313" key="1">
    <source>
        <dbReference type="EMBL" id="JAS04147.1"/>
    </source>
</evidence>